<sequence length="81" mass="9277">MQSFGDASANFLFPSSLGGYFTFYRLQARVRGILPTRVRGICRLVFFFCLDLWALLVYALFCNEPLGSLVNVERTAVLNFW</sequence>
<accession>A0A4U5MEZ4</accession>
<reference evidence="2 3" key="2">
    <citation type="journal article" date="2019" name="G3 (Bethesda)">
        <title>Hybrid Assembly of the Genome of the Entomopathogenic Nematode Steinernema carpocapsae Identifies the X-Chromosome.</title>
        <authorList>
            <person name="Serra L."/>
            <person name="Macchietto M."/>
            <person name="Macias-Munoz A."/>
            <person name="McGill C.J."/>
            <person name="Rodriguez I.M."/>
            <person name="Rodriguez B."/>
            <person name="Murad R."/>
            <person name="Mortazavi A."/>
        </authorList>
    </citation>
    <scope>NUCLEOTIDE SEQUENCE [LARGE SCALE GENOMIC DNA]</scope>
    <source>
        <strain evidence="2 3">ALL</strain>
    </source>
</reference>
<name>A0A4U5MEZ4_STECR</name>
<keyword evidence="1" id="KW-1133">Transmembrane helix</keyword>
<evidence type="ECO:0000256" key="1">
    <source>
        <dbReference type="SAM" id="Phobius"/>
    </source>
</evidence>
<dbReference type="EMBL" id="AZBU02000008">
    <property type="protein sequence ID" value="TKR67780.1"/>
    <property type="molecule type" value="Genomic_DNA"/>
</dbReference>
<dbReference type="Proteomes" id="UP000298663">
    <property type="component" value="Unassembled WGS sequence"/>
</dbReference>
<evidence type="ECO:0000313" key="2">
    <source>
        <dbReference type="EMBL" id="TKR67780.1"/>
    </source>
</evidence>
<gene>
    <name evidence="2" type="ORF">L596_023876</name>
</gene>
<comment type="caution">
    <text evidence="2">The sequence shown here is derived from an EMBL/GenBank/DDBJ whole genome shotgun (WGS) entry which is preliminary data.</text>
</comment>
<keyword evidence="1" id="KW-0812">Transmembrane</keyword>
<feature type="transmembrane region" description="Helical" evidence="1">
    <location>
        <begin position="41"/>
        <end position="61"/>
    </location>
</feature>
<evidence type="ECO:0000313" key="3">
    <source>
        <dbReference type="Proteomes" id="UP000298663"/>
    </source>
</evidence>
<reference evidence="2 3" key="1">
    <citation type="journal article" date="2015" name="Genome Biol.">
        <title>Comparative genomics of Steinernema reveals deeply conserved gene regulatory networks.</title>
        <authorList>
            <person name="Dillman A.R."/>
            <person name="Macchietto M."/>
            <person name="Porter C.F."/>
            <person name="Rogers A."/>
            <person name="Williams B."/>
            <person name="Antoshechkin I."/>
            <person name="Lee M.M."/>
            <person name="Goodwin Z."/>
            <person name="Lu X."/>
            <person name="Lewis E.E."/>
            <person name="Goodrich-Blair H."/>
            <person name="Stock S.P."/>
            <person name="Adams B.J."/>
            <person name="Sternberg P.W."/>
            <person name="Mortazavi A."/>
        </authorList>
    </citation>
    <scope>NUCLEOTIDE SEQUENCE [LARGE SCALE GENOMIC DNA]</scope>
    <source>
        <strain evidence="2 3">ALL</strain>
    </source>
</reference>
<keyword evidence="3" id="KW-1185">Reference proteome</keyword>
<organism evidence="2 3">
    <name type="scientific">Steinernema carpocapsae</name>
    <name type="common">Entomopathogenic nematode</name>
    <dbReference type="NCBI Taxonomy" id="34508"/>
    <lineage>
        <taxon>Eukaryota</taxon>
        <taxon>Metazoa</taxon>
        <taxon>Ecdysozoa</taxon>
        <taxon>Nematoda</taxon>
        <taxon>Chromadorea</taxon>
        <taxon>Rhabditida</taxon>
        <taxon>Tylenchina</taxon>
        <taxon>Panagrolaimomorpha</taxon>
        <taxon>Strongyloidoidea</taxon>
        <taxon>Steinernematidae</taxon>
        <taxon>Steinernema</taxon>
    </lineage>
</organism>
<protein>
    <submittedName>
        <fullName evidence="2">Uncharacterized protein</fullName>
    </submittedName>
</protein>
<proteinExistence type="predicted"/>
<dbReference type="AlphaFoldDB" id="A0A4U5MEZ4"/>
<keyword evidence="1" id="KW-0472">Membrane</keyword>